<dbReference type="EMBL" id="CAJHCQ010000007">
    <property type="protein sequence ID" value="CAD6536487.1"/>
    <property type="molecule type" value="Genomic_DNA"/>
</dbReference>
<proteinExistence type="predicted"/>
<gene>
    <name evidence="1" type="ORF">LMG27952_03156</name>
</gene>
<dbReference type="RefSeq" id="WP_201696851.1">
    <property type="nucleotide sequence ID" value="NZ_CAJHCQ010000007.1"/>
</dbReference>
<sequence>MPLQQDYDTPSTGAVASYHVVQQVSIDYVSNLVGATVASYLSKDARDAGKFAMYTQQIQLQGLPEAGTDALAYAEAQLSAVVPTDGSVVPGFPNRYAFAGATVVE</sequence>
<name>A0ABN7HWS5_9BURK</name>
<comment type="caution">
    <text evidence="1">The sequence shown here is derived from an EMBL/GenBank/DDBJ whole genome shotgun (WGS) entry which is preliminary data.</text>
</comment>
<dbReference type="Proteomes" id="UP000656319">
    <property type="component" value="Unassembled WGS sequence"/>
</dbReference>
<organism evidence="1 2">
    <name type="scientific">Paraburkholderia hiiakae</name>
    <dbReference type="NCBI Taxonomy" id="1081782"/>
    <lineage>
        <taxon>Bacteria</taxon>
        <taxon>Pseudomonadati</taxon>
        <taxon>Pseudomonadota</taxon>
        <taxon>Betaproteobacteria</taxon>
        <taxon>Burkholderiales</taxon>
        <taxon>Burkholderiaceae</taxon>
        <taxon>Paraburkholderia</taxon>
    </lineage>
</organism>
<keyword evidence="2" id="KW-1185">Reference proteome</keyword>
<protein>
    <submittedName>
        <fullName evidence="1">Uncharacterized protein</fullName>
    </submittedName>
</protein>
<evidence type="ECO:0000313" key="2">
    <source>
        <dbReference type="Proteomes" id="UP000656319"/>
    </source>
</evidence>
<reference evidence="1 2" key="1">
    <citation type="submission" date="2020-10" db="EMBL/GenBank/DDBJ databases">
        <authorList>
            <person name="Peeters C."/>
        </authorList>
    </citation>
    <scope>NUCLEOTIDE SEQUENCE [LARGE SCALE GENOMIC DNA]</scope>
    <source>
        <strain evidence="1 2">LMG 27952</strain>
    </source>
</reference>
<evidence type="ECO:0000313" key="1">
    <source>
        <dbReference type="EMBL" id="CAD6536487.1"/>
    </source>
</evidence>
<accession>A0ABN7HWS5</accession>